<gene>
    <name evidence="2" type="ORF">CALVIDRAFT_541329</name>
</gene>
<dbReference type="Proteomes" id="UP000076738">
    <property type="component" value="Unassembled WGS sequence"/>
</dbReference>
<dbReference type="AlphaFoldDB" id="A0A167HU69"/>
<name>A0A167HU69_CALVF</name>
<feature type="compositionally biased region" description="Basic residues" evidence="1">
    <location>
        <begin position="154"/>
        <end position="163"/>
    </location>
</feature>
<evidence type="ECO:0000313" key="3">
    <source>
        <dbReference type="Proteomes" id="UP000076738"/>
    </source>
</evidence>
<feature type="compositionally biased region" description="Basic and acidic residues" evidence="1">
    <location>
        <begin position="181"/>
        <end position="190"/>
    </location>
</feature>
<evidence type="ECO:0000313" key="2">
    <source>
        <dbReference type="EMBL" id="KZO91985.1"/>
    </source>
</evidence>
<evidence type="ECO:0000256" key="1">
    <source>
        <dbReference type="SAM" id="MobiDB-lite"/>
    </source>
</evidence>
<accession>A0A167HU69</accession>
<proteinExistence type="predicted"/>
<feature type="region of interest" description="Disordered" evidence="1">
    <location>
        <begin position="134"/>
        <end position="213"/>
    </location>
</feature>
<protein>
    <submittedName>
        <fullName evidence="2">Uncharacterized protein</fullName>
    </submittedName>
</protein>
<dbReference type="EMBL" id="KV417315">
    <property type="protein sequence ID" value="KZO91985.1"/>
    <property type="molecule type" value="Genomic_DNA"/>
</dbReference>
<reference evidence="2 3" key="1">
    <citation type="journal article" date="2016" name="Mol. Biol. Evol.">
        <title>Comparative Genomics of Early-Diverging Mushroom-Forming Fungi Provides Insights into the Origins of Lignocellulose Decay Capabilities.</title>
        <authorList>
            <person name="Nagy L.G."/>
            <person name="Riley R."/>
            <person name="Tritt A."/>
            <person name="Adam C."/>
            <person name="Daum C."/>
            <person name="Floudas D."/>
            <person name="Sun H."/>
            <person name="Yadav J.S."/>
            <person name="Pangilinan J."/>
            <person name="Larsson K.H."/>
            <person name="Matsuura K."/>
            <person name="Barry K."/>
            <person name="Labutti K."/>
            <person name="Kuo R."/>
            <person name="Ohm R.A."/>
            <person name="Bhattacharya S.S."/>
            <person name="Shirouzu T."/>
            <person name="Yoshinaga Y."/>
            <person name="Martin F.M."/>
            <person name="Grigoriev I.V."/>
            <person name="Hibbett D.S."/>
        </authorList>
    </citation>
    <scope>NUCLEOTIDE SEQUENCE [LARGE SCALE GENOMIC DNA]</scope>
    <source>
        <strain evidence="2 3">TUFC12733</strain>
    </source>
</reference>
<organism evidence="2 3">
    <name type="scientific">Calocera viscosa (strain TUFC12733)</name>
    <dbReference type="NCBI Taxonomy" id="1330018"/>
    <lineage>
        <taxon>Eukaryota</taxon>
        <taxon>Fungi</taxon>
        <taxon>Dikarya</taxon>
        <taxon>Basidiomycota</taxon>
        <taxon>Agaricomycotina</taxon>
        <taxon>Dacrymycetes</taxon>
        <taxon>Dacrymycetales</taxon>
        <taxon>Dacrymycetaceae</taxon>
        <taxon>Calocera</taxon>
    </lineage>
</organism>
<sequence length="213" mass="23675">MRSGEDKFQLWLPRLSAESVLISLNDGFIVSIIDFQASGSYPSCCLTDIPKFLTQHADGSARSDSSATEYRTLFLSALVSTDKLSLPRIVGADAKINELRRNLIRTVVENNWWNTEARNEWLQDFRVFQEVPHTSVHPGSADGESSGAAAAAQRPRRARRRARGGNGNPGEDAGYFTDGRTLSRDTRDPRLAPFLVRMRNRLRGPGPQAESPF</sequence>
<keyword evidence="3" id="KW-1185">Reference proteome</keyword>